<protein>
    <submittedName>
        <fullName evidence="1">Uncharacterized protein</fullName>
    </submittedName>
</protein>
<dbReference type="OrthoDB" id="6714391at2759"/>
<sequence>METTDLKNFLSLIEGSSSPFLHRKKFESGNDFNISELVHVQVHADHPGKMFCKDTFNGDSEVLDLNRISRRSVIFPEEIPLIRVGPKPISDKKYEDLQKLMQWVPKMYDNFYQNLPQTGNNVIDG</sequence>
<dbReference type="AlphaFoldDB" id="A0A9P0Q529"/>
<comment type="caution">
    <text evidence="1">The sequence shown here is derived from an EMBL/GenBank/DDBJ whole genome shotgun (WGS) entry which is preliminary data.</text>
</comment>
<reference evidence="1" key="1">
    <citation type="submission" date="2022-03" db="EMBL/GenBank/DDBJ databases">
        <authorList>
            <person name="Sayadi A."/>
        </authorList>
    </citation>
    <scope>NUCLEOTIDE SEQUENCE</scope>
</reference>
<dbReference type="EMBL" id="CAKOFQ010007695">
    <property type="protein sequence ID" value="CAH2006589.1"/>
    <property type="molecule type" value="Genomic_DNA"/>
</dbReference>
<organism evidence="1 2">
    <name type="scientific">Acanthoscelides obtectus</name>
    <name type="common">Bean weevil</name>
    <name type="synonym">Bruchus obtectus</name>
    <dbReference type="NCBI Taxonomy" id="200917"/>
    <lineage>
        <taxon>Eukaryota</taxon>
        <taxon>Metazoa</taxon>
        <taxon>Ecdysozoa</taxon>
        <taxon>Arthropoda</taxon>
        <taxon>Hexapoda</taxon>
        <taxon>Insecta</taxon>
        <taxon>Pterygota</taxon>
        <taxon>Neoptera</taxon>
        <taxon>Endopterygota</taxon>
        <taxon>Coleoptera</taxon>
        <taxon>Polyphaga</taxon>
        <taxon>Cucujiformia</taxon>
        <taxon>Chrysomeloidea</taxon>
        <taxon>Chrysomelidae</taxon>
        <taxon>Bruchinae</taxon>
        <taxon>Bruchini</taxon>
        <taxon>Acanthoscelides</taxon>
    </lineage>
</organism>
<evidence type="ECO:0000313" key="1">
    <source>
        <dbReference type="EMBL" id="CAH2006589.1"/>
    </source>
</evidence>
<gene>
    <name evidence="1" type="ORF">ACAOBT_LOCUS29179</name>
</gene>
<dbReference type="Proteomes" id="UP001152888">
    <property type="component" value="Unassembled WGS sequence"/>
</dbReference>
<evidence type="ECO:0000313" key="2">
    <source>
        <dbReference type="Proteomes" id="UP001152888"/>
    </source>
</evidence>
<keyword evidence="2" id="KW-1185">Reference proteome</keyword>
<name>A0A9P0Q529_ACAOB</name>
<accession>A0A9P0Q529</accession>
<proteinExistence type="predicted"/>